<dbReference type="GO" id="GO:0005576">
    <property type="term" value="C:extracellular region"/>
    <property type="evidence" value="ECO:0007669"/>
    <property type="project" value="UniProtKB-SubCell"/>
</dbReference>
<dbReference type="InterPro" id="IPR001570">
    <property type="entry name" value="Peptidase_M4_C_domain"/>
</dbReference>
<evidence type="ECO:0000256" key="1">
    <source>
        <dbReference type="ARBA" id="ARBA00009388"/>
    </source>
</evidence>
<dbReference type="CDD" id="cd09597">
    <property type="entry name" value="M4_TLP"/>
    <property type="match status" value="1"/>
</dbReference>
<dbReference type="Gene3D" id="1.10.390.10">
    <property type="entry name" value="Neutral Protease Domain 2"/>
    <property type="match status" value="1"/>
</dbReference>
<evidence type="ECO:0000256" key="3">
    <source>
        <dbReference type="ARBA" id="ARBA00022723"/>
    </source>
</evidence>
<dbReference type="InterPro" id="IPR013856">
    <property type="entry name" value="Peptidase_M4_domain"/>
</dbReference>
<dbReference type="Pfam" id="PF02868">
    <property type="entry name" value="Peptidase_M4_C"/>
    <property type="match status" value="1"/>
</dbReference>
<evidence type="ECO:0000256" key="6">
    <source>
        <dbReference type="ARBA" id="ARBA00023049"/>
    </source>
</evidence>
<dbReference type="PRINTS" id="PR00730">
    <property type="entry name" value="THERMOLYSIN"/>
</dbReference>
<dbReference type="EMBL" id="VBOY01000097">
    <property type="protein sequence ID" value="TMQ63984.1"/>
    <property type="molecule type" value="Genomic_DNA"/>
</dbReference>
<evidence type="ECO:0000313" key="11">
    <source>
        <dbReference type="EMBL" id="TMQ63984.1"/>
    </source>
</evidence>
<dbReference type="Pfam" id="PF01447">
    <property type="entry name" value="Peptidase_M4"/>
    <property type="match status" value="1"/>
</dbReference>
<evidence type="ECO:0000259" key="10">
    <source>
        <dbReference type="Pfam" id="PF02868"/>
    </source>
</evidence>
<evidence type="ECO:0000256" key="4">
    <source>
        <dbReference type="ARBA" id="ARBA00022801"/>
    </source>
</evidence>
<feature type="domain" description="Peptidase M4 C-terminal" evidence="10">
    <location>
        <begin position="177"/>
        <end position="345"/>
    </location>
</feature>
<dbReference type="InterPro" id="IPR023612">
    <property type="entry name" value="Peptidase_M4"/>
</dbReference>
<gene>
    <name evidence="11" type="ORF">E6K78_10035</name>
</gene>
<dbReference type="SUPFAM" id="SSF55486">
    <property type="entry name" value="Metalloproteases ('zincins'), catalytic domain"/>
    <property type="match status" value="1"/>
</dbReference>
<proteinExistence type="inferred from homology"/>
<dbReference type="InterPro" id="IPR049457">
    <property type="entry name" value="Emfourin"/>
</dbReference>
<protein>
    <recommendedName>
        <fullName evidence="8">Neutral metalloproteinase</fullName>
        <ecNumber evidence="8">3.4.24.-</ecNumber>
    </recommendedName>
</protein>
<dbReference type="GO" id="GO:0004222">
    <property type="term" value="F:metalloendopeptidase activity"/>
    <property type="evidence" value="ECO:0007669"/>
    <property type="project" value="UniProtKB-UniRule"/>
</dbReference>
<name>A0A538TK32_UNCEI</name>
<dbReference type="PANTHER" id="PTHR43579:SF1">
    <property type="entry name" value="NEUTRAL METALLOPROTEINASE"/>
    <property type="match status" value="1"/>
</dbReference>
<keyword evidence="2 8" id="KW-0645">Protease</keyword>
<organism evidence="11 12">
    <name type="scientific">Eiseniibacteriota bacterium</name>
    <dbReference type="NCBI Taxonomy" id="2212470"/>
    <lineage>
        <taxon>Bacteria</taxon>
        <taxon>Candidatus Eiseniibacteriota</taxon>
    </lineage>
</organism>
<dbReference type="EC" id="3.4.24.-" evidence="8"/>
<comment type="function">
    <text evidence="8">Extracellular zinc metalloprotease.</text>
</comment>
<evidence type="ECO:0000313" key="12">
    <source>
        <dbReference type="Proteomes" id="UP000316609"/>
    </source>
</evidence>
<sequence length="458" mass="49331">MRHPVLCIVPPYVLSQLARLRDPTLSRLAEAALASLAASERLRGERSALGAVAPLAVTPAGRKHRTVYDAGHGQGLPGTVLRREGDPPSDDVSANEAYDGLGATYDLFSRVYRRNSIDGRGMALDASVHYLRSFNNSFWNGRQMVFGDGDGVIFQRFTQCLEVIGHELTHGITQYEAGLEYSNQPGALNESFSDVFGSLVKQYALGQTAEQADWLIGAGLLGPDVRGVALRSMKDPGTAYDDPRLGKDPQPATMEGYVETEDDNGGVHINSGIPSRAFVLAALAFGGPAWAKAGRIWYVALRDLLGQAADFREAARVTIQLAGDAKQFGKNGAEIVRDAWRAVGVIPPPSVPRAHGASMRIRIVQSGGFAGLRSEHAVDTDKLPPGVGESLAHLVDQATFFSLPARRLSRLPDVIQYRIRVERDGRVHEIRCDAECGEEALLELVDRVLELSGSAGAG</sequence>
<dbReference type="GO" id="GO:0046872">
    <property type="term" value="F:metal ion binding"/>
    <property type="evidence" value="ECO:0007669"/>
    <property type="project" value="UniProtKB-UniRule"/>
</dbReference>
<feature type="active site" evidence="7">
    <location>
        <position position="167"/>
    </location>
</feature>
<dbReference type="GO" id="GO:0006508">
    <property type="term" value="P:proteolysis"/>
    <property type="evidence" value="ECO:0007669"/>
    <property type="project" value="UniProtKB-KW"/>
</dbReference>
<evidence type="ECO:0000256" key="7">
    <source>
        <dbReference type="PIRSR" id="PIRSR623612-1"/>
    </source>
</evidence>
<dbReference type="PANTHER" id="PTHR43579">
    <property type="match status" value="1"/>
</dbReference>
<keyword evidence="3" id="KW-0479">Metal-binding</keyword>
<keyword evidence="5 8" id="KW-0862">Zinc</keyword>
<comment type="cofactor">
    <cofactor evidence="8">
        <name>Zn(2+)</name>
        <dbReference type="ChEBI" id="CHEBI:29105"/>
    </cofactor>
</comment>
<keyword evidence="8" id="KW-0964">Secreted</keyword>
<dbReference type="AlphaFoldDB" id="A0A538TK32"/>
<dbReference type="InterPro" id="IPR052759">
    <property type="entry name" value="Metalloprotease_M4"/>
</dbReference>
<keyword evidence="6 8" id="KW-0482">Metalloprotease</keyword>
<evidence type="ECO:0000256" key="5">
    <source>
        <dbReference type="ARBA" id="ARBA00022833"/>
    </source>
</evidence>
<comment type="caution">
    <text evidence="11">The sequence shown here is derived from an EMBL/GenBank/DDBJ whole genome shotgun (WGS) entry which is preliminary data.</text>
</comment>
<comment type="similarity">
    <text evidence="1 8">Belongs to the peptidase M4 family.</text>
</comment>
<evidence type="ECO:0000259" key="9">
    <source>
        <dbReference type="Pfam" id="PF01447"/>
    </source>
</evidence>
<comment type="subcellular location">
    <subcellularLocation>
        <location evidence="8">Secreted</location>
    </subcellularLocation>
</comment>
<evidence type="ECO:0000256" key="8">
    <source>
        <dbReference type="RuleBase" id="RU366073"/>
    </source>
</evidence>
<feature type="active site" description="Proton donor" evidence="7">
    <location>
        <position position="268"/>
    </location>
</feature>
<dbReference type="Pfam" id="PF20242">
    <property type="entry name" value="Emfourin"/>
    <property type="match status" value="1"/>
</dbReference>
<feature type="domain" description="Peptidase M4" evidence="9">
    <location>
        <begin position="91"/>
        <end position="174"/>
    </location>
</feature>
<dbReference type="Gene3D" id="3.10.170.10">
    <property type="match status" value="1"/>
</dbReference>
<accession>A0A538TK32</accession>
<keyword evidence="4 8" id="KW-0378">Hydrolase</keyword>
<dbReference type="InterPro" id="IPR027268">
    <property type="entry name" value="Peptidase_M4/M1_CTD_sf"/>
</dbReference>
<dbReference type="Proteomes" id="UP000316609">
    <property type="component" value="Unassembled WGS sequence"/>
</dbReference>
<reference evidence="11 12" key="1">
    <citation type="journal article" date="2019" name="Nat. Microbiol.">
        <title>Mediterranean grassland soil C-N compound turnover is dependent on rainfall and depth, and is mediated by genomically divergent microorganisms.</title>
        <authorList>
            <person name="Diamond S."/>
            <person name="Andeer P.F."/>
            <person name="Li Z."/>
            <person name="Crits-Christoph A."/>
            <person name="Burstein D."/>
            <person name="Anantharaman K."/>
            <person name="Lane K.R."/>
            <person name="Thomas B.C."/>
            <person name="Pan C."/>
            <person name="Northen T.R."/>
            <person name="Banfield J.F."/>
        </authorList>
    </citation>
    <scope>NUCLEOTIDE SEQUENCE [LARGE SCALE GENOMIC DNA]</scope>
    <source>
        <strain evidence="11">WS_8</strain>
    </source>
</reference>
<evidence type="ECO:0000256" key="2">
    <source>
        <dbReference type="ARBA" id="ARBA00022670"/>
    </source>
</evidence>